<proteinExistence type="predicted"/>
<keyword evidence="2" id="KW-1185">Reference proteome</keyword>
<dbReference type="Proteomes" id="UP000310189">
    <property type="component" value="Unassembled WGS sequence"/>
</dbReference>
<accession>A0A4T0FGR4</accession>
<evidence type="ECO:0000313" key="2">
    <source>
        <dbReference type="Proteomes" id="UP000310189"/>
    </source>
</evidence>
<protein>
    <recommendedName>
        <fullName evidence="3">F-box domain-containing protein</fullName>
    </recommendedName>
</protein>
<comment type="caution">
    <text evidence="1">The sequence shown here is derived from an EMBL/GenBank/DDBJ whole genome shotgun (WGS) entry which is preliminary data.</text>
</comment>
<gene>
    <name evidence="1" type="ORF">E3P99_03283</name>
</gene>
<dbReference type="EMBL" id="SPNW01000060">
    <property type="protein sequence ID" value="TIA87248.1"/>
    <property type="molecule type" value="Genomic_DNA"/>
</dbReference>
<evidence type="ECO:0008006" key="3">
    <source>
        <dbReference type="Google" id="ProtNLM"/>
    </source>
</evidence>
<sequence>MLSRNSKLRRNQLGYSFTCHIGKLPTELLQIIVDLSPISLTMTCKSLRILSYEDLFKTLNVTPPSSHRGISRFVPVTPLEISQQYRRLNALLRDARVCSSVEVEKLRLNMNGEVSGDAVRENIMATSLLVANKLINVTTLEIALDDLVSLSALPNLHSVTTLRIGFARVDPVLVPNLASTLKSKYANVVSVYISFGHLVASTLVNRWALQWIELFRDALYEQEFDHLRTLWVECDFCHLHTVGFTMQQDDRVFRDHIYWCRDFK</sequence>
<reference evidence="1 2" key="1">
    <citation type="submission" date="2019-03" db="EMBL/GenBank/DDBJ databases">
        <title>Sequencing 23 genomes of Wallemia ichthyophaga.</title>
        <authorList>
            <person name="Gostincar C."/>
        </authorList>
    </citation>
    <scope>NUCLEOTIDE SEQUENCE [LARGE SCALE GENOMIC DNA]</scope>
    <source>
        <strain evidence="1 2">EXF-5753</strain>
    </source>
</reference>
<organism evidence="1 2">
    <name type="scientific">Wallemia hederae</name>
    <dbReference type="NCBI Taxonomy" id="1540922"/>
    <lineage>
        <taxon>Eukaryota</taxon>
        <taxon>Fungi</taxon>
        <taxon>Dikarya</taxon>
        <taxon>Basidiomycota</taxon>
        <taxon>Wallemiomycotina</taxon>
        <taxon>Wallemiomycetes</taxon>
        <taxon>Wallemiales</taxon>
        <taxon>Wallemiaceae</taxon>
        <taxon>Wallemia</taxon>
    </lineage>
</organism>
<dbReference type="AlphaFoldDB" id="A0A4T0FGR4"/>
<evidence type="ECO:0000313" key="1">
    <source>
        <dbReference type="EMBL" id="TIA87248.1"/>
    </source>
</evidence>
<name>A0A4T0FGR4_9BASI</name>
<dbReference type="OrthoDB" id="10378244at2759"/>